<dbReference type="WBParaSite" id="scf7180000423534.g11232">
    <property type="protein sequence ID" value="scf7180000423534.g11232"/>
    <property type="gene ID" value="scf7180000423534.g11232"/>
</dbReference>
<proteinExistence type="predicted"/>
<name>A0A915P6N5_9BILA</name>
<keyword evidence="1" id="KW-1185">Reference proteome</keyword>
<accession>A0A915P6N5</accession>
<evidence type="ECO:0000313" key="1">
    <source>
        <dbReference type="Proteomes" id="UP000887560"/>
    </source>
</evidence>
<dbReference type="AlphaFoldDB" id="A0A915P6N5"/>
<reference evidence="2" key="1">
    <citation type="submission" date="2022-11" db="UniProtKB">
        <authorList>
            <consortium name="WormBaseParasite"/>
        </authorList>
    </citation>
    <scope>IDENTIFICATION</scope>
</reference>
<evidence type="ECO:0000313" key="2">
    <source>
        <dbReference type="WBParaSite" id="scf7180000423534.g11232"/>
    </source>
</evidence>
<dbReference type="Proteomes" id="UP000887560">
    <property type="component" value="Unplaced"/>
</dbReference>
<sequence length="78" mass="9049">MLKKLSPFYSDCYGYCRFNRWVFISFLHAWCFLNCAGRETVEVDDDVAEFDLVECDDDVAEFVLVECDDEVAEFVLAA</sequence>
<protein>
    <submittedName>
        <fullName evidence="2">Uncharacterized protein</fullName>
    </submittedName>
</protein>
<organism evidence="1 2">
    <name type="scientific">Meloidogyne floridensis</name>
    <dbReference type="NCBI Taxonomy" id="298350"/>
    <lineage>
        <taxon>Eukaryota</taxon>
        <taxon>Metazoa</taxon>
        <taxon>Ecdysozoa</taxon>
        <taxon>Nematoda</taxon>
        <taxon>Chromadorea</taxon>
        <taxon>Rhabditida</taxon>
        <taxon>Tylenchina</taxon>
        <taxon>Tylenchomorpha</taxon>
        <taxon>Tylenchoidea</taxon>
        <taxon>Meloidogynidae</taxon>
        <taxon>Meloidogyninae</taxon>
        <taxon>Meloidogyne</taxon>
    </lineage>
</organism>